<protein>
    <recommendedName>
        <fullName evidence="2">2EXR domain-containing protein</fullName>
    </recommendedName>
</protein>
<dbReference type="PANTHER" id="PTHR35910:SF1">
    <property type="entry name" value="2EXR DOMAIN-CONTAINING PROTEIN"/>
    <property type="match status" value="1"/>
</dbReference>
<organism evidence="3 4">
    <name type="scientific">Thyridium curvatum</name>
    <dbReference type="NCBI Taxonomy" id="1093900"/>
    <lineage>
        <taxon>Eukaryota</taxon>
        <taxon>Fungi</taxon>
        <taxon>Dikarya</taxon>
        <taxon>Ascomycota</taxon>
        <taxon>Pezizomycotina</taxon>
        <taxon>Sordariomycetes</taxon>
        <taxon>Sordariomycetidae</taxon>
        <taxon>Thyridiales</taxon>
        <taxon>Thyridiaceae</taxon>
        <taxon>Thyridium</taxon>
    </lineage>
</organism>
<evidence type="ECO:0000313" key="3">
    <source>
        <dbReference type="EMBL" id="TPX17686.1"/>
    </source>
</evidence>
<feature type="domain" description="2EXR" evidence="2">
    <location>
        <begin position="11"/>
        <end position="75"/>
    </location>
</feature>
<evidence type="ECO:0000313" key="4">
    <source>
        <dbReference type="Proteomes" id="UP000319257"/>
    </source>
</evidence>
<keyword evidence="4" id="KW-1185">Reference proteome</keyword>
<dbReference type="AlphaFoldDB" id="A0A507BEE2"/>
<evidence type="ECO:0000259" key="2">
    <source>
        <dbReference type="Pfam" id="PF20150"/>
    </source>
</evidence>
<dbReference type="InParanoid" id="A0A507BEE2"/>
<dbReference type="Pfam" id="PF20150">
    <property type="entry name" value="2EXR"/>
    <property type="match status" value="1"/>
</dbReference>
<evidence type="ECO:0000256" key="1">
    <source>
        <dbReference type="SAM" id="MobiDB-lite"/>
    </source>
</evidence>
<name>A0A507BEE2_9PEZI</name>
<feature type="compositionally biased region" description="Acidic residues" evidence="1">
    <location>
        <begin position="252"/>
        <end position="280"/>
    </location>
</feature>
<feature type="region of interest" description="Disordered" evidence="1">
    <location>
        <begin position="252"/>
        <end position="295"/>
    </location>
</feature>
<sequence length="394" mass="43769">MRDTDREPQSFPQFPQLPPELRARVWRLALRHPRIHRIGHPRRLVAGPTPSLRGSTQPARAVLAACSEAHVEGLKVLPDAIPLLAIGSGGKGRKARQRRGLLRYRASRDVICISGLDGEALANMGKQAREADRGGGMLQAEGFVAQSEKMAPEEWLSCPMSVVDERVIDVLGRKDGPHWTGCVQNLAVEMDGSEEVMTNFLIEGSLKAVWYEGEEDEYEENEGYFMLPRFFASFSALRHAFLACVDTFTATGEEERDNDEDDEDDDDDDDDDDSEEEDASSETGSESSNDSGPGDVWARVGGIYFGDETAGDWFCWAKDLEWLSRLPAWEQVSDDYEVHINETSELCTDIEVVFAGGPMACNISVDLQEGDPERLTGTEIHVLVQLKSNEERDS</sequence>
<gene>
    <name evidence="3" type="ORF">E0L32_012013</name>
</gene>
<dbReference type="EMBL" id="SKBQ01000130">
    <property type="protein sequence ID" value="TPX17686.1"/>
    <property type="molecule type" value="Genomic_DNA"/>
</dbReference>
<feature type="compositionally biased region" description="Low complexity" evidence="1">
    <location>
        <begin position="281"/>
        <end position="291"/>
    </location>
</feature>
<proteinExistence type="predicted"/>
<dbReference type="InterPro" id="IPR045518">
    <property type="entry name" value="2EXR"/>
</dbReference>
<comment type="caution">
    <text evidence="3">The sequence shown here is derived from an EMBL/GenBank/DDBJ whole genome shotgun (WGS) entry which is preliminary data.</text>
</comment>
<dbReference type="Proteomes" id="UP000319257">
    <property type="component" value="Unassembled WGS sequence"/>
</dbReference>
<accession>A0A507BEE2</accession>
<dbReference type="PANTHER" id="PTHR35910">
    <property type="entry name" value="2EXR DOMAIN-CONTAINING PROTEIN"/>
    <property type="match status" value="1"/>
</dbReference>
<reference evidence="3 4" key="1">
    <citation type="submission" date="2019-06" db="EMBL/GenBank/DDBJ databases">
        <title>Draft genome sequence of the filamentous fungus Phialemoniopsis curvata isolated from diesel fuel.</title>
        <authorList>
            <person name="Varaljay V.A."/>
            <person name="Lyon W.J."/>
            <person name="Crouch A.L."/>
            <person name="Drake C.E."/>
            <person name="Hollomon J.M."/>
            <person name="Nadeau L.J."/>
            <person name="Nunn H.S."/>
            <person name="Stevenson B.S."/>
            <person name="Bojanowski C.L."/>
            <person name="Crookes-Goodson W.J."/>
        </authorList>
    </citation>
    <scope>NUCLEOTIDE SEQUENCE [LARGE SCALE GENOMIC DNA]</scope>
    <source>
        <strain evidence="3 4">D216</strain>
    </source>
</reference>
<dbReference type="RefSeq" id="XP_030999397.1">
    <property type="nucleotide sequence ID" value="XM_031134807.1"/>
</dbReference>
<dbReference type="GeneID" id="41979460"/>